<proteinExistence type="predicted"/>
<evidence type="ECO:0000259" key="1">
    <source>
        <dbReference type="Pfam" id="PF13612"/>
    </source>
</evidence>
<evidence type="ECO:0000313" key="3">
    <source>
        <dbReference type="Proteomes" id="UP000054693"/>
    </source>
</evidence>
<protein>
    <submittedName>
        <fullName evidence="2">Transposase (DDE domain)</fullName>
    </submittedName>
</protein>
<dbReference type="AlphaFoldDB" id="A0A0W0ZXN5"/>
<organism evidence="2 3">
    <name type="scientific">Legionella tucsonensis</name>
    <dbReference type="NCBI Taxonomy" id="40335"/>
    <lineage>
        <taxon>Bacteria</taxon>
        <taxon>Pseudomonadati</taxon>
        <taxon>Pseudomonadota</taxon>
        <taxon>Gammaproteobacteria</taxon>
        <taxon>Legionellales</taxon>
        <taxon>Legionellaceae</taxon>
        <taxon>Legionella</taxon>
    </lineage>
</organism>
<gene>
    <name evidence="2" type="ORF">Ltuc_1665</name>
</gene>
<evidence type="ECO:0000313" key="2">
    <source>
        <dbReference type="EMBL" id="KTD73818.1"/>
    </source>
</evidence>
<dbReference type="STRING" id="40335.Ltuc_1665"/>
<accession>A0A0W0ZXN5</accession>
<comment type="caution">
    <text evidence="2">The sequence shown here is derived from an EMBL/GenBank/DDBJ whole genome shotgun (WGS) entry which is preliminary data.</text>
</comment>
<dbReference type="Pfam" id="PF13612">
    <property type="entry name" value="DDE_Tnp_1_3"/>
    <property type="match status" value="1"/>
</dbReference>
<dbReference type="PATRIC" id="fig|40335.7.peg.1767"/>
<dbReference type="EMBL" id="LNZA01000001">
    <property type="protein sequence ID" value="KTD73818.1"/>
    <property type="molecule type" value="Genomic_DNA"/>
</dbReference>
<keyword evidence="3" id="KW-1185">Reference proteome</keyword>
<name>A0A0W0ZXN5_9GAMM</name>
<dbReference type="Proteomes" id="UP000054693">
    <property type="component" value="Unassembled WGS sequence"/>
</dbReference>
<dbReference type="InterPro" id="IPR025668">
    <property type="entry name" value="Tnp_DDE_dom"/>
</dbReference>
<reference evidence="2 3" key="1">
    <citation type="submission" date="2015-11" db="EMBL/GenBank/DDBJ databases">
        <title>Genomic analysis of 38 Legionella species identifies large and diverse effector repertoires.</title>
        <authorList>
            <person name="Burstein D."/>
            <person name="Amaro F."/>
            <person name="Zusman T."/>
            <person name="Lifshitz Z."/>
            <person name="Cohen O."/>
            <person name="Gilbert J.A."/>
            <person name="Pupko T."/>
            <person name="Shuman H.A."/>
            <person name="Segal G."/>
        </authorList>
    </citation>
    <scope>NUCLEOTIDE SEQUENCE [LARGE SCALE GENOMIC DNA]</scope>
    <source>
        <strain evidence="2 3">ATCC 49180</strain>
    </source>
</reference>
<feature type="domain" description="Transposase DDE" evidence="1">
    <location>
        <begin position="14"/>
        <end position="107"/>
    </location>
</feature>
<sequence length="120" mass="13627">MEATYGYCASKGETYYGFKSNLLINSDGRITGVTLSQAHVDERKSLWDLVDGVHGMIIADKGLISSDYQNELREYSGIDLQTAVRSNMEDKLGKYFIKWLTSTRRLVVNHHRPINRSVPD</sequence>